<reference evidence="1 2" key="1">
    <citation type="submission" date="2018-04" db="EMBL/GenBank/DDBJ databases">
        <title>Genomic Encyclopedia of Archaeal and Bacterial Type Strains, Phase II (KMG-II): from individual species to whole genera.</title>
        <authorList>
            <person name="Goeker M."/>
        </authorList>
    </citation>
    <scope>NUCLEOTIDE SEQUENCE [LARGE SCALE GENOMIC DNA]</scope>
    <source>
        <strain evidence="1 2">DSM 100434</strain>
    </source>
</reference>
<name>A0A2T5H4U5_9RHOB</name>
<dbReference type="EMBL" id="QAOH01000024">
    <property type="protein sequence ID" value="PTQ66596.1"/>
    <property type="molecule type" value="Genomic_DNA"/>
</dbReference>
<protein>
    <submittedName>
        <fullName evidence="1">Uncharacterized protein</fullName>
    </submittedName>
</protein>
<keyword evidence="2" id="KW-1185">Reference proteome</keyword>
<sequence length="151" mass="15822">MTQELAIAACDQVTSLAKEAGDGKTGRGHLPFIAVQVTGTEQDLGDLLLGRAMEGCVGGLKDTPQARFLLRGQAGVAGDGSTSMLIRQEPLDCFDAIETLEAERNGGDKPTTVFQGSDEMQVCPVRQPVAQVLANGGRPARRGDYFTTGGV</sequence>
<accession>A0A2T5H4U5</accession>
<evidence type="ECO:0000313" key="2">
    <source>
        <dbReference type="Proteomes" id="UP000244077"/>
    </source>
</evidence>
<evidence type="ECO:0000313" key="1">
    <source>
        <dbReference type="EMBL" id="PTQ66596.1"/>
    </source>
</evidence>
<proteinExistence type="predicted"/>
<dbReference type="AlphaFoldDB" id="A0A2T5H4U5"/>
<organism evidence="1 2">
    <name type="scientific">Celeribacter persicus</name>
    <dbReference type="NCBI Taxonomy" id="1651082"/>
    <lineage>
        <taxon>Bacteria</taxon>
        <taxon>Pseudomonadati</taxon>
        <taxon>Pseudomonadota</taxon>
        <taxon>Alphaproteobacteria</taxon>
        <taxon>Rhodobacterales</taxon>
        <taxon>Roseobacteraceae</taxon>
        <taxon>Celeribacter</taxon>
    </lineage>
</organism>
<comment type="caution">
    <text evidence="1">The sequence shown here is derived from an EMBL/GenBank/DDBJ whole genome shotgun (WGS) entry which is preliminary data.</text>
</comment>
<dbReference type="Proteomes" id="UP000244077">
    <property type="component" value="Unassembled WGS sequence"/>
</dbReference>
<gene>
    <name evidence="1" type="ORF">C8N42_1249</name>
</gene>